<comment type="caution">
    <text evidence="2">The sequence shown here is derived from an EMBL/GenBank/DDBJ whole genome shotgun (WGS) entry which is preliminary data.</text>
</comment>
<name>A0A836KP72_9TRYP</name>
<dbReference type="PANTHER" id="PTHR12732:SF3">
    <property type="entry name" value="PCI DOMAIN-CONTAINING PROTEIN"/>
    <property type="match status" value="1"/>
</dbReference>
<dbReference type="GO" id="GO:0070390">
    <property type="term" value="C:transcription export complex 2"/>
    <property type="evidence" value="ECO:0007669"/>
    <property type="project" value="TreeGrafter"/>
</dbReference>
<dbReference type="InterPro" id="IPR045114">
    <property type="entry name" value="Csn12-like"/>
</dbReference>
<sequence length="1097" mass="110794">MFGFGGFGGSASGGAPPLISAPGRGGGVLGAPTNAVFSAAGGPAPMSGLSNPSSGPSALHKAGDARLGSFSRFGGSHHNAPSLVFGGAASIKIGDGGSNITSHGGNFNMSGSQRGLRPKSEAALPLSNIPTFGTGATLPSPSLGAYTIPADLAVATVPSPSYAAITSTAAPVFAAPAFSAVLPLPSMPASGDGGIPGGGGSGSGVLSSGNVFFTAPQKGQEGNGSGHKRARALAAAAPVLASAETQSTPGARDAGGSVLGSAFTAFGTTGTGGSVASGPTPLPLMSSVFGAPVPSVDRSAAALSTLATTFSSPAAAPAHAAAATEPISLTSVSVPPPSAFGASVLGSASAAAVAAPRPPPAAAAAKTSATGAKKSSSAFSAPPSKIQAPIASAFTAALPEAPGSAPPASMSEERAVPHSGSIESTSSHVSPFARAVLSAGATPAPSTTASAFSPAASGLGPAGGGGAGRGGSVFTAAAATPARSAASFFGASAASGKAPPSPAPSKALDTGAHGGAATGRRRGRSAPRSNAGEGSGSGSGGSARPCPSSLDPTASPPVRGSRLEIPAPRHGQRRPVSLPPHKQKPPTALALLDKLPIPPLPTDEKRLCIAARLCKSFLIQLASDETSGGHGRGDAPSSRDEGIVKTLEHAFFGVVGIEGVYGDFGKTASEMLALWEGHVRPMVSDCGTRDADRGRLSFPGEMWIALFALGTYLNTILSTLQCGKTGGHAALSSAPVSVTDLAAYKAGLRAHPVEALTDACHYANELSELLQALFQRGGEADAPPYSVIPVVLRRVRSVFDEATARGVATVQSNLNTVTSKLFGVLNRRVKASAVQQLSEPCGPPRWLLTYDSKESECLLHSFAYLIMEMIAADAPMSDDVDLFISAFHECFPSALAERCMLYYRRACALLRQPLCMSLVEEAASLLAKATVVYPPDAPLHNKRVLQVKLLAAEVALGRLPPDEDWLALEVPQLVDVVNALKTSRLDLLDAALAMHGPFFVSIGVHNVLCVARQRLALLMVVKFYLTHGCESRLCVSEMVRYHRLPYSAADAGVVWLLPLLVEKQMNGVLDHDYLILSAKTPFDNYVRESLAAAAATA</sequence>
<dbReference type="PANTHER" id="PTHR12732">
    <property type="entry name" value="UNCHARACTERIZED PROTEASOME COMPONENT REGION PCI-CONTAINING"/>
    <property type="match status" value="1"/>
</dbReference>
<accession>A0A836KP72</accession>
<dbReference type="GeneID" id="92515027"/>
<keyword evidence="3" id="KW-1185">Reference proteome</keyword>
<dbReference type="GO" id="GO:0000973">
    <property type="term" value="P:post-transcriptional tethering of RNA polymerase II gene DNA at nuclear periphery"/>
    <property type="evidence" value="ECO:0007669"/>
    <property type="project" value="TreeGrafter"/>
</dbReference>
<dbReference type="GO" id="GO:0003690">
    <property type="term" value="F:double-stranded DNA binding"/>
    <property type="evidence" value="ECO:0007669"/>
    <property type="project" value="InterPro"/>
</dbReference>
<feature type="region of interest" description="Disordered" evidence="1">
    <location>
        <begin position="398"/>
        <end position="427"/>
    </location>
</feature>
<reference evidence="3" key="2">
    <citation type="journal article" date="2021" name="Sci. Data">
        <title>Chromosome-scale genome sequencing, assembly and annotation of six genomes from subfamily Leishmaniinae.</title>
        <authorList>
            <person name="Almutairi H."/>
            <person name="Urbaniak M.D."/>
            <person name="Bates M.D."/>
            <person name="Jariyapan N."/>
            <person name="Kwakye-Nuako G."/>
            <person name="Thomaz Soccol V."/>
            <person name="Al-Salem W.S."/>
            <person name="Dillon R.J."/>
            <person name="Bates P.A."/>
            <person name="Gatherer D."/>
        </authorList>
    </citation>
    <scope>NUCLEOTIDE SEQUENCE [LARGE SCALE GENOMIC DNA]</scope>
</reference>
<dbReference type="RefSeq" id="XP_067178378.1">
    <property type="nucleotide sequence ID" value="XM_067322515.1"/>
</dbReference>
<evidence type="ECO:0000313" key="2">
    <source>
        <dbReference type="EMBL" id="KAG5477740.1"/>
    </source>
</evidence>
<gene>
    <name evidence="2" type="ORF">LSCM1_05038</name>
</gene>
<dbReference type="GO" id="GO:0006368">
    <property type="term" value="P:transcription elongation by RNA polymerase II"/>
    <property type="evidence" value="ECO:0007669"/>
    <property type="project" value="TreeGrafter"/>
</dbReference>
<dbReference type="OrthoDB" id="10252687at2759"/>
<organism evidence="2 3">
    <name type="scientific">Leishmania martiniquensis</name>
    <dbReference type="NCBI Taxonomy" id="1580590"/>
    <lineage>
        <taxon>Eukaryota</taxon>
        <taxon>Discoba</taxon>
        <taxon>Euglenozoa</taxon>
        <taxon>Kinetoplastea</taxon>
        <taxon>Metakinetoplastina</taxon>
        <taxon>Trypanosomatida</taxon>
        <taxon>Trypanosomatidae</taxon>
        <taxon>Leishmaniinae</taxon>
        <taxon>Leishmania</taxon>
    </lineage>
</organism>
<dbReference type="GO" id="GO:0003723">
    <property type="term" value="F:RNA binding"/>
    <property type="evidence" value="ECO:0007669"/>
    <property type="project" value="InterPro"/>
</dbReference>
<dbReference type="EMBL" id="JAFEUZ010000024">
    <property type="protein sequence ID" value="KAG5477740.1"/>
    <property type="molecule type" value="Genomic_DNA"/>
</dbReference>
<evidence type="ECO:0000256" key="1">
    <source>
        <dbReference type="SAM" id="MobiDB-lite"/>
    </source>
</evidence>
<proteinExistence type="predicted"/>
<reference evidence="3" key="1">
    <citation type="journal article" date="2021" name="Microbiol. Resour. Announc.">
        <title>LGAAP: Leishmaniinae Genome Assembly and Annotation Pipeline.</title>
        <authorList>
            <person name="Almutairi H."/>
            <person name="Urbaniak M.D."/>
            <person name="Bates M.D."/>
            <person name="Jariyapan N."/>
            <person name="Kwakye-Nuako G."/>
            <person name="Thomaz-Soccol V."/>
            <person name="Al-Salem W.S."/>
            <person name="Dillon R.J."/>
            <person name="Bates P.A."/>
            <person name="Gatherer D."/>
        </authorList>
    </citation>
    <scope>NUCLEOTIDE SEQUENCE [LARGE SCALE GENOMIC DNA]</scope>
</reference>
<dbReference type="KEGG" id="lmat:92515027"/>
<dbReference type="Proteomes" id="UP000673552">
    <property type="component" value="Unassembled WGS sequence"/>
</dbReference>
<dbReference type="GO" id="GO:0016973">
    <property type="term" value="P:poly(A)+ mRNA export from nucleus"/>
    <property type="evidence" value="ECO:0007669"/>
    <property type="project" value="TreeGrafter"/>
</dbReference>
<dbReference type="AlphaFoldDB" id="A0A836KP72"/>
<evidence type="ECO:0000313" key="3">
    <source>
        <dbReference type="Proteomes" id="UP000673552"/>
    </source>
</evidence>
<feature type="region of interest" description="Disordered" evidence="1">
    <location>
        <begin position="492"/>
        <end position="586"/>
    </location>
</feature>
<protein>
    <submittedName>
        <fullName evidence="2">Uncharacterized protein</fullName>
    </submittedName>
</protein>